<evidence type="ECO:0000256" key="8">
    <source>
        <dbReference type="SAM" id="SignalP"/>
    </source>
</evidence>
<dbReference type="Gene3D" id="2.60.120.200">
    <property type="match status" value="1"/>
</dbReference>
<dbReference type="GeneID" id="76149411"/>
<reference evidence="10 11" key="1">
    <citation type="journal article" date="2022" name="DNA Res.">
        <title>Genome analysis of five recently described species of the CUG-Ser clade uncovers Candida theae as a new hybrid lineage with pathogenic potential in the Candida parapsilosis species complex.</title>
        <authorList>
            <person name="Mixao V."/>
            <person name="Del Olmo V."/>
            <person name="Hegedusova E."/>
            <person name="Saus E."/>
            <person name="Pryszcz L."/>
            <person name="Cillingova A."/>
            <person name="Nosek J."/>
            <person name="Gabaldon T."/>
        </authorList>
    </citation>
    <scope>NUCLEOTIDE SEQUENCE [LARGE SCALE GENOMIC DNA]</scope>
    <source>
        <strain evidence="10 11">CBS 12239</strain>
    </source>
</reference>
<keyword evidence="2 7" id="KW-0812">Transmembrane</keyword>
<evidence type="ECO:0000313" key="10">
    <source>
        <dbReference type="EMBL" id="KAI5962912.1"/>
    </source>
</evidence>
<dbReference type="GO" id="GO:0000139">
    <property type="term" value="C:Golgi membrane"/>
    <property type="evidence" value="ECO:0007669"/>
    <property type="project" value="TreeGrafter"/>
</dbReference>
<protein>
    <recommendedName>
        <fullName evidence="9">L-type lectin-like domain-containing protein</fullName>
    </recommendedName>
</protein>
<dbReference type="Pfam" id="PF03388">
    <property type="entry name" value="Lectin_leg-like"/>
    <property type="match status" value="1"/>
</dbReference>
<dbReference type="AlphaFoldDB" id="A0AAD5BH83"/>
<keyword evidence="3 8" id="KW-0732">Signal</keyword>
<name>A0AAD5BH83_9ASCO</name>
<dbReference type="InterPro" id="IPR005052">
    <property type="entry name" value="Lectin_leg"/>
</dbReference>
<feature type="compositionally biased region" description="Polar residues" evidence="6">
    <location>
        <begin position="293"/>
        <end position="305"/>
    </location>
</feature>
<feature type="domain" description="L-type lectin-like" evidence="9">
    <location>
        <begin position="30"/>
        <end position="233"/>
    </location>
</feature>
<evidence type="ECO:0000256" key="6">
    <source>
        <dbReference type="SAM" id="MobiDB-lite"/>
    </source>
</evidence>
<evidence type="ECO:0000256" key="5">
    <source>
        <dbReference type="ARBA" id="ARBA00023136"/>
    </source>
</evidence>
<feature type="region of interest" description="Disordered" evidence="6">
    <location>
        <begin position="414"/>
        <end position="434"/>
    </location>
</feature>
<evidence type="ECO:0000256" key="2">
    <source>
        <dbReference type="ARBA" id="ARBA00022692"/>
    </source>
</evidence>
<feature type="signal peptide" evidence="8">
    <location>
        <begin position="1"/>
        <end position="23"/>
    </location>
</feature>
<sequence length="474" mass="53924">MRSFKSILFNSVLATALVPNVNIEQQNNRGVDPSLESVSLPNLLTIESISQVKNYESSGVTFEQGRISMSQNGVLWSKSHIPSKEFTAEIIFRSTGKSQDIQFPENGLNVWLLDDKKSQGLDQYDGFKFAINNVDTQGLKIFNNDGSKNAENGLDVSIGDCQFRYLESDVPFTLRVSYSDDSWFKVQVDNNLCFKTDKITLPQNQNFKLGITSNTNPQSQENFEILAVKVWDKLTEDAIDDHGLMVDGELKVDVKKVVDTPQSNRDEDHVSPRVVRESLMERARKHREEMERLQQQGGSSPNTDLSSILNKLSHLEHLVNELPKNFNPLSSSGNQDGQIDRLSQSQSDINNAIKETHETIRELKETFVQQYAQLLQAVSDLNHKVIGEVREQHFGMEEIGKKVDLLMNEHKEVQHQYRKQNDQMSQKSAHGGSHTESTVDKLIRWIIIPLLIVLLALVVFVYRLRHDIKHSKLL</sequence>
<dbReference type="GO" id="GO:0030134">
    <property type="term" value="C:COPII-coated ER to Golgi transport vesicle"/>
    <property type="evidence" value="ECO:0007669"/>
    <property type="project" value="TreeGrafter"/>
</dbReference>
<dbReference type="EMBL" id="JAIHNG010000064">
    <property type="protein sequence ID" value="KAI5962912.1"/>
    <property type="molecule type" value="Genomic_DNA"/>
</dbReference>
<accession>A0AAD5BH83</accession>
<evidence type="ECO:0000259" key="9">
    <source>
        <dbReference type="PROSITE" id="PS51328"/>
    </source>
</evidence>
<dbReference type="RefSeq" id="XP_051610165.1">
    <property type="nucleotide sequence ID" value="XM_051750548.1"/>
</dbReference>
<gene>
    <name evidence="10" type="ORF">KGF57_001352</name>
</gene>
<keyword evidence="5 7" id="KW-0472">Membrane</keyword>
<keyword evidence="11" id="KW-1185">Reference proteome</keyword>
<dbReference type="SUPFAM" id="SSF49899">
    <property type="entry name" value="Concanavalin A-like lectins/glucanases"/>
    <property type="match status" value="1"/>
</dbReference>
<keyword evidence="4 7" id="KW-1133">Transmembrane helix</keyword>
<feature type="transmembrane region" description="Helical" evidence="7">
    <location>
        <begin position="442"/>
        <end position="462"/>
    </location>
</feature>
<dbReference type="Proteomes" id="UP001204833">
    <property type="component" value="Unassembled WGS sequence"/>
</dbReference>
<evidence type="ECO:0000256" key="4">
    <source>
        <dbReference type="ARBA" id="ARBA00022989"/>
    </source>
</evidence>
<evidence type="ECO:0000256" key="3">
    <source>
        <dbReference type="ARBA" id="ARBA00022729"/>
    </source>
</evidence>
<dbReference type="GO" id="GO:0006888">
    <property type="term" value="P:endoplasmic reticulum to Golgi vesicle-mediated transport"/>
    <property type="evidence" value="ECO:0007669"/>
    <property type="project" value="TreeGrafter"/>
</dbReference>
<evidence type="ECO:0000256" key="1">
    <source>
        <dbReference type="ARBA" id="ARBA00004479"/>
    </source>
</evidence>
<dbReference type="PROSITE" id="PS51328">
    <property type="entry name" value="L_LECTIN_LIKE"/>
    <property type="match status" value="1"/>
</dbReference>
<dbReference type="GO" id="GO:0005537">
    <property type="term" value="F:D-mannose binding"/>
    <property type="evidence" value="ECO:0007669"/>
    <property type="project" value="TreeGrafter"/>
</dbReference>
<comment type="caution">
    <text evidence="10">The sequence shown here is derived from an EMBL/GenBank/DDBJ whole genome shotgun (WGS) entry which is preliminary data.</text>
</comment>
<evidence type="ECO:0000256" key="7">
    <source>
        <dbReference type="SAM" id="Phobius"/>
    </source>
</evidence>
<dbReference type="InterPro" id="IPR051136">
    <property type="entry name" value="Intracellular_Lectin-GPT"/>
</dbReference>
<dbReference type="InterPro" id="IPR013320">
    <property type="entry name" value="ConA-like_dom_sf"/>
</dbReference>
<dbReference type="GO" id="GO:0005789">
    <property type="term" value="C:endoplasmic reticulum membrane"/>
    <property type="evidence" value="ECO:0007669"/>
    <property type="project" value="TreeGrafter"/>
</dbReference>
<evidence type="ECO:0000313" key="11">
    <source>
        <dbReference type="Proteomes" id="UP001204833"/>
    </source>
</evidence>
<dbReference type="GO" id="GO:0005793">
    <property type="term" value="C:endoplasmic reticulum-Golgi intermediate compartment"/>
    <property type="evidence" value="ECO:0007669"/>
    <property type="project" value="TreeGrafter"/>
</dbReference>
<feature type="region of interest" description="Disordered" evidence="6">
    <location>
        <begin position="285"/>
        <end position="305"/>
    </location>
</feature>
<comment type="subcellular location">
    <subcellularLocation>
        <location evidence="1">Membrane</location>
        <topology evidence="1">Single-pass type I membrane protein</topology>
    </subcellularLocation>
</comment>
<proteinExistence type="predicted"/>
<dbReference type="PANTHER" id="PTHR12223:SF28">
    <property type="entry name" value="LECTIN, MANNOSE BINDING 1 LIKE"/>
    <property type="match status" value="1"/>
</dbReference>
<dbReference type="PANTHER" id="PTHR12223">
    <property type="entry name" value="VESICULAR MANNOSE-BINDING LECTIN"/>
    <property type="match status" value="1"/>
</dbReference>
<organism evidence="10 11">
    <name type="scientific">Candida theae</name>
    <dbReference type="NCBI Taxonomy" id="1198502"/>
    <lineage>
        <taxon>Eukaryota</taxon>
        <taxon>Fungi</taxon>
        <taxon>Dikarya</taxon>
        <taxon>Ascomycota</taxon>
        <taxon>Saccharomycotina</taxon>
        <taxon>Pichiomycetes</taxon>
        <taxon>Debaryomycetaceae</taxon>
        <taxon>Candida/Lodderomyces clade</taxon>
        <taxon>Candida</taxon>
    </lineage>
</organism>
<feature type="chain" id="PRO_5042179935" description="L-type lectin-like domain-containing protein" evidence="8">
    <location>
        <begin position="24"/>
        <end position="474"/>
    </location>
</feature>